<feature type="non-terminal residue" evidence="8">
    <location>
        <position position="215"/>
    </location>
</feature>
<protein>
    <recommendedName>
        <fullName evidence="2">histidine kinase</fullName>
        <ecNumber evidence="2">2.7.13.3</ecNumber>
    </recommendedName>
</protein>
<feature type="domain" description="PAS" evidence="6">
    <location>
        <begin position="105"/>
        <end position="150"/>
    </location>
</feature>
<dbReference type="Gene3D" id="3.30.450.20">
    <property type="entry name" value="PAS domain"/>
    <property type="match status" value="1"/>
</dbReference>
<gene>
    <name evidence="8" type="ORF">S01H1_80904</name>
</gene>
<dbReference type="PROSITE" id="PS50113">
    <property type="entry name" value="PAC"/>
    <property type="match status" value="1"/>
</dbReference>
<dbReference type="InterPro" id="IPR000700">
    <property type="entry name" value="PAS-assoc_C"/>
</dbReference>
<keyword evidence="5" id="KW-0418">Kinase</keyword>
<evidence type="ECO:0000256" key="3">
    <source>
        <dbReference type="ARBA" id="ARBA00022553"/>
    </source>
</evidence>
<dbReference type="GO" id="GO:0004673">
    <property type="term" value="F:protein histidine kinase activity"/>
    <property type="evidence" value="ECO:0007669"/>
    <property type="project" value="UniProtKB-EC"/>
</dbReference>
<evidence type="ECO:0000256" key="1">
    <source>
        <dbReference type="ARBA" id="ARBA00000085"/>
    </source>
</evidence>
<dbReference type="CDD" id="cd00130">
    <property type="entry name" value="PAS"/>
    <property type="match status" value="1"/>
</dbReference>
<evidence type="ECO:0000259" key="6">
    <source>
        <dbReference type="PROSITE" id="PS50112"/>
    </source>
</evidence>
<evidence type="ECO:0000256" key="5">
    <source>
        <dbReference type="ARBA" id="ARBA00022777"/>
    </source>
</evidence>
<dbReference type="InterPro" id="IPR052162">
    <property type="entry name" value="Sensor_kinase/Photoreceptor"/>
</dbReference>
<dbReference type="InterPro" id="IPR035965">
    <property type="entry name" value="PAS-like_dom_sf"/>
</dbReference>
<dbReference type="SMART" id="SM00091">
    <property type="entry name" value="PAS"/>
    <property type="match status" value="1"/>
</dbReference>
<dbReference type="Pfam" id="PF14417">
    <property type="entry name" value="MEDS"/>
    <property type="match status" value="1"/>
</dbReference>
<reference evidence="8" key="1">
    <citation type="journal article" date="2014" name="Front. Microbiol.">
        <title>High frequency of phylogenetically diverse reductive dehalogenase-homologous genes in deep subseafloor sedimentary metagenomes.</title>
        <authorList>
            <person name="Kawai M."/>
            <person name="Futagami T."/>
            <person name="Toyoda A."/>
            <person name="Takaki Y."/>
            <person name="Nishi S."/>
            <person name="Hori S."/>
            <person name="Arai W."/>
            <person name="Tsubouchi T."/>
            <person name="Morono Y."/>
            <person name="Uchiyama I."/>
            <person name="Ito T."/>
            <person name="Fujiyama A."/>
            <person name="Inagaki F."/>
            <person name="Takami H."/>
        </authorList>
    </citation>
    <scope>NUCLEOTIDE SEQUENCE</scope>
    <source>
        <strain evidence="8">Expedition CK06-06</strain>
    </source>
</reference>
<dbReference type="PANTHER" id="PTHR43304">
    <property type="entry name" value="PHYTOCHROME-LIKE PROTEIN CPH1"/>
    <property type="match status" value="1"/>
</dbReference>
<evidence type="ECO:0000259" key="7">
    <source>
        <dbReference type="PROSITE" id="PS50113"/>
    </source>
</evidence>
<keyword evidence="4" id="KW-0808">Transferase</keyword>
<name>X0YR77_9ZZZZ</name>
<sequence>DGDRVLQGWVGKENQAKKRGFDGLRLTGNTFWLEKKNWRNFTEHERKVNDVIGKYRMLAICTYDLDKCGPIEGIDVISTHQFALIRRESKWELMKNAERRRAEERMKTLTTIVDQARVPIATIDMDGIIETWNKSCEEMLGYSAEETVGKIPLSKICPRADEQIQVTLREGYCLDRELESLTKDGRVIPCSTSTFLLKDEAGNPLGVGSIAIDIT</sequence>
<dbReference type="SUPFAM" id="SSF55785">
    <property type="entry name" value="PYP-like sensor domain (PAS domain)"/>
    <property type="match status" value="1"/>
</dbReference>
<evidence type="ECO:0000256" key="2">
    <source>
        <dbReference type="ARBA" id="ARBA00012438"/>
    </source>
</evidence>
<dbReference type="EMBL" id="BARS01054686">
    <property type="protein sequence ID" value="GAG50903.1"/>
    <property type="molecule type" value="Genomic_DNA"/>
</dbReference>
<dbReference type="Pfam" id="PF13426">
    <property type="entry name" value="PAS_9"/>
    <property type="match status" value="1"/>
</dbReference>
<comment type="catalytic activity">
    <reaction evidence="1">
        <text>ATP + protein L-histidine = ADP + protein N-phospho-L-histidine.</text>
        <dbReference type="EC" id="2.7.13.3"/>
    </reaction>
</comment>
<keyword evidence="3" id="KW-0597">Phosphoprotein</keyword>
<dbReference type="PANTHER" id="PTHR43304:SF1">
    <property type="entry name" value="PAC DOMAIN-CONTAINING PROTEIN"/>
    <property type="match status" value="1"/>
</dbReference>
<proteinExistence type="predicted"/>
<dbReference type="InterPro" id="IPR000014">
    <property type="entry name" value="PAS"/>
</dbReference>
<feature type="non-terminal residue" evidence="8">
    <location>
        <position position="1"/>
    </location>
</feature>
<accession>X0YR77</accession>
<organism evidence="8">
    <name type="scientific">marine sediment metagenome</name>
    <dbReference type="NCBI Taxonomy" id="412755"/>
    <lineage>
        <taxon>unclassified sequences</taxon>
        <taxon>metagenomes</taxon>
        <taxon>ecological metagenomes</taxon>
    </lineage>
</organism>
<comment type="caution">
    <text evidence="8">The sequence shown here is derived from an EMBL/GenBank/DDBJ whole genome shotgun (WGS) entry which is preliminary data.</text>
</comment>
<dbReference type="AlphaFoldDB" id="X0YR77"/>
<dbReference type="EC" id="2.7.13.3" evidence="2"/>
<evidence type="ECO:0000256" key="4">
    <source>
        <dbReference type="ARBA" id="ARBA00022679"/>
    </source>
</evidence>
<dbReference type="NCBIfam" id="TIGR00229">
    <property type="entry name" value="sensory_box"/>
    <property type="match status" value="1"/>
</dbReference>
<dbReference type="PROSITE" id="PS50112">
    <property type="entry name" value="PAS"/>
    <property type="match status" value="1"/>
</dbReference>
<evidence type="ECO:0000313" key="8">
    <source>
        <dbReference type="EMBL" id="GAG50903.1"/>
    </source>
</evidence>
<feature type="domain" description="PAC" evidence="7">
    <location>
        <begin position="174"/>
        <end position="215"/>
    </location>
</feature>
<dbReference type="InterPro" id="IPR025847">
    <property type="entry name" value="MEDS_domain"/>
</dbReference>